<evidence type="ECO:0000256" key="4">
    <source>
        <dbReference type="SAM" id="Phobius"/>
    </source>
</evidence>
<dbReference type="Pfam" id="PF13499">
    <property type="entry name" value="EF-hand_7"/>
    <property type="match status" value="1"/>
</dbReference>
<dbReference type="Proteomes" id="UP000030645">
    <property type="component" value="Unassembled WGS sequence"/>
</dbReference>
<evidence type="ECO:0000256" key="2">
    <source>
        <dbReference type="ARBA" id="ARBA00022737"/>
    </source>
</evidence>
<evidence type="ECO:0000256" key="3">
    <source>
        <dbReference type="ARBA" id="ARBA00022837"/>
    </source>
</evidence>
<reference evidence="7" key="1">
    <citation type="submission" date="2013-01" db="EMBL/GenBank/DDBJ databases">
        <title>Draft Genome Sequence of a Mulberry Tree, Morus notabilis C.K. Schneid.</title>
        <authorList>
            <person name="He N."/>
            <person name="Zhao S."/>
        </authorList>
    </citation>
    <scope>NUCLEOTIDE SEQUENCE</scope>
</reference>
<keyword evidence="2" id="KW-0677">Repeat</keyword>
<keyword evidence="4" id="KW-0472">Membrane</keyword>
<accession>W9QJD1</accession>
<dbReference type="InterPro" id="IPR018247">
    <property type="entry name" value="EF_Hand_1_Ca_BS"/>
</dbReference>
<dbReference type="SMART" id="SM00054">
    <property type="entry name" value="EFh"/>
    <property type="match status" value="2"/>
</dbReference>
<dbReference type="PROSITE" id="PS00018">
    <property type="entry name" value="EF_HAND_1"/>
    <property type="match status" value="1"/>
</dbReference>
<dbReference type="PANTHER" id="PTHR10891">
    <property type="entry name" value="EF-HAND CALCIUM-BINDING DOMAIN CONTAINING PROTEIN"/>
    <property type="match status" value="1"/>
</dbReference>
<dbReference type="KEGG" id="mnt:21391957"/>
<dbReference type="Gene3D" id="1.10.238.10">
    <property type="entry name" value="EF-hand"/>
    <property type="match status" value="1"/>
</dbReference>
<gene>
    <name evidence="6" type="ORF">L484_008596</name>
</gene>
<dbReference type="InterPro" id="IPR011992">
    <property type="entry name" value="EF-hand-dom_pair"/>
</dbReference>
<keyword evidence="4" id="KW-1133">Transmembrane helix</keyword>
<dbReference type="EMBL" id="KE343698">
    <property type="protein sequence ID" value="EXB38568.1"/>
    <property type="molecule type" value="Genomic_DNA"/>
</dbReference>
<feature type="domain" description="EF-hand" evidence="5">
    <location>
        <begin position="135"/>
        <end position="169"/>
    </location>
</feature>
<dbReference type="AlphaFoldDB" id="W9QJD1"/>
<dbReference type="InterPro" id="IPR039647">
    <property type="entry name" value="EF_hand_pair_protein_CML-like"/>
</dbReference>
<proteinExistence type="predicted"/>
<evidence type="ECO:0000259" key="5">
    <source>
        <dbReference type="PROSITE" id="PS50222"/>
    </source>
</evidence>
<keyword evidence="1" id="KW-0479">Metal-binding</keyword>
<feature type="transmembrane region" description="Helical" evidence="4">
    <location>
        <begin position="18"/>
        <end position="37"/>
    </location>
</feature>
<keyword evidence="3" id="KW-0106">Calcium</keyword>
<name>W9QJD1_9ROSA</name>
<dbReference type="SUPFAM" id="SSF47473">
    <property type="entry name" value="EF-hand"/>
    <property type="match status" value="1"/>
</dbReference>
<evidence type="ECO:0000313" key="6">
    <source>
        <dbReference type="EMBL" id="EXB38568.1"/>
    </source>
</evidence>
<dbReference type="OrthoDB" id="26525at2759"/>
<dbReference type="PROSITE" id="PS50222">
    <property type="entry name" value="EF_HAND_2"/>
    <property type="match status" value="2"/>
</dbReference>
<dbReference type="CDD" id="cd00051">
    <property type="entry name" value="EFh"/>
    <property type="match status" value="1"/>
</dbReference>
<dbReference type="InterPro" id="IPR002048">
    <property type="entry name" value="EF_hand_dom"/>
</dbReference>
<dbReference type="eggNOG" id="KOG0027">
    <property type="taxonomic scope" value="Eukaryota"/>
</dbReference>
<dbReference type="GO" id="GO:0005509">
    <property type="term" value="F:calcium ion binding"/>
    <property type="evidence" value="ECO:0007669"/>
    <property type="project" value="InterPro"/>
</dbReference>
<dbReference type="FunFam" id="1.10.238.10:FF:000003">
    <property type="entry name" value="Calmodulin A"/>
    <property type="match status" value="1"/>
</dbReference>
<organism evidence="6 7">
    <name type="scientific">Morus notabilis</name>
    <dbReference type="NCBI Taxonomy" id="981085"/>
    <lineage>
        <taxon>Eukaryota</taxon>
        <taxon>Viridiplantae</taxon>
        <taxon>Streptophyta</taxon>
        <taxon>Embryophyta</taxon>
        <taxon>Tracheophyta</taxon>
        <taxon>Spermatophyta</taxon>
        <taxon>Magnoliopsida</taxon>
        <taxon>eudicotyledons</taxon>
        <taxon>Gunneridae</taxon>
        <taxon>Pentapetalae</taxon>
        <taxon>rosids</taxon>
        <taxon>fabids</taxon>
        <taxon>Rosales</taxon>
        <taxon>Moraceae</taxon>
        <taxon>Moreae</taxon>
        <taxon>Morus</taxon>
    </lineage>
</organism>
<evidence type="ECO:0000313" key="7">
    <source>
        <dbReference type="Proteomes" id="UP000030645"/>
    </source>
</evidence>
<sequence length="169" mass="19472">MGNIARVKFPFSSSVAEIPVLVMIILVLILLQLYLHFLSSQLRNVWVVDDDQKKLSRNVSLPKKIDNEKKLCIEEVKDAMEKLAEKNLCDEELFEEEVSLEEVREAFDVFDENKDGFIDAGEVQRVLCALGSVETSEKDCKSMIKAFDRDGDEKIDFKEFVKIMEDSFR</sequence>
<keyword evidence="7" id="KW-1185">Reference proteome</keyword>
<dbReference type="STRING" id="981085.W9QJD1"/>
<feature type="domain" description="EF-hand" evidence="5">
    <location>
        <begin position="98"/>
        <end position="133"/>
    </location>
</feature>
<evidence type="ECO:0000256" key="1">
    <source>
        <dbReference type="ARBA" id="ARBA00022723"/>
    </source>
</evidence>
<protein>
    <submittedName>
        <fullName evidence="6">Putative calcium-binding protein CML45</fullName>
    </submittedName>
</protein>
<keyword evidence="4" id="KW-0812">Transmembrane</keyword>